<keyword evidence="2" id="KW-0812">Transmembrane</keyword>
<dbReference type="AlphaFoldDB" id="A0AAN9AEZ3"/>
<keyword evidence="4" id="KW-0677">Repeat</keyword>
<feature type="domain" description="Ig-like" evidence="10">
    <location>
        <begin position="184"/>
        <end position="295"/>
    </location>
</feature>
<evidence type="ECO:0000256" key="9">
    <source>
        <dbReference type="ARBA" id="ARBA00023319"/>
    </source>
</evidence>
<reference evidence="11 12" key="1">
    <citation type="submission" date="2023-11" db="EMBL/GenBank/DDBJ databases">
        <title>Halocaridina rubra genome assembly.</title>
        <authorList>
            <person name="Smith C."/>
        </authorList>
    </citation>
    <scope>NUCLEOTIDE SEQUENCE [LARGE SCALE GENOMIC DNA]</scope>
    <source>
        <strain evidence="11">EP-1</strain>
        <tissue evidence="11">Whole</tissue>
    </source>
</reference>
<evidence type="ECO:0000256" key="6">
    <source>
        <dbReference type="ARBA" id="ARBA00022989"/>
    </source>
</evidence>
<dbReference type="FunFam" id="2.60.40.10:FF:000333">
    <property type="entry name" value="Down syndrome cell adhesion molecule"/>
    <property type="match status" value="1"/>
</dbReference>
<dbReference type="FunFam" id="2.60.40.10:FF:000017">
    <property type="entry name" value="Down syndrome cell adhesion molecule b"/>
    <property type="match status" value="1"/>
</dbReference>
<evidence type="ECO:0000313" key="11">
    <source>
        <dbReference type="EMBL" id="KAK7084280.1"/>
    </source>
</evidence>
<evidence type="ECO:0000259" key="10">
    <source>
        <dbReference type="PROSITE" id="PS50835"/>
    </source>
</evidence>
<dbReference type="InterPro" id="IPR003598">
    <property type="entry name" value="Ig_sub2"/>
</dbReference>
<dbReference type="Gene3D" id="2.60.40.10">
    <property type="entry name" value="Immunoglobulins"/>
    <property type="match status" value="3"/>
</dbReference>
<dbReference type="GO" id="GO:0005886">
    <property type="term" value="C:plasma membrane"/>
    <property type="evidence" value="ECO:0007669"/>
    <property type="project" value="TreeGrafter"/>
</dbReference>
<dbReference type="GO" id="GO:0007156">
    <property type="term" value="P:homophilic cell adhesion via plasma membrane adhesion molecules"/>
    <property type="evidence" value="ECO:0007669"/>
    <property type="project" value="TreeGrafter"/>
</dbReference>
<dbReference type="SUPFAM" id="SSF48726">
    <property type="entry name" value="Immunoglobulin"/>
    <property type="match status" value="3"/>
</dbReference>
<dbReference type="GO" id="GO:0070593">
    <property type="term" value="P:dendrite self-avoidance"/>
    <property type="evidence" value="ECO:0007669"/>
    <property type="project" value="TreeGrafter"/>
</dbReference>
<feature type="domain" description="Ig-like" evidence="10">
    <location>
        <begin position="2"/>
        <end position="86"/>
    </location>
</feature>
<name>A0AAN9AEZ3_HALRR</name>
<keyword evidence="12" id="KW-1185">Reference proteome</keyword>
<dbReference type="GO" id="GO:0098632">
    <property type="term" value="F:cell-cell adhesion mediator activity"/>
    <property type="evidence" value="ECO:0007669"/>
    <property type="project" value="TreeGrafter"/>
</dbReference>
<dbReference type="InterPro" id="IPR003599">
    <property type="entry name" value="Ig_sub"/>
</dbReference>
<keyword evidence="6" id="KW-1133">Transmembrane helix</keyword>
<keyword evidence="7" id="KW-0472">Membrane</keyword>
<dbReference type="InterPro" id="IPR036179">
    <property type="entry name" value="Ig-like_dom_sf"/>
</dbReference>
<dbReference type="InterPro" id="IPR013783">
    <property type="entry name" value="Ig-like_fold"/>
</dbReference>
<comment type="caution">
    <text evidence="11">The sequence shown here is derived from an EMBL/GenBank/DDBJ whole genome shotgun (WGS) entry which is preliminary data.</text>
</comment>
<dbReference type="GO" id="GO:0030424">
    <property type="term" value="C:axon"/>
    <property type="evidence" value="ECO:0007669"/>
    <property type="project" value="TreeGrafter"/>
</dbReference>
<dbReference type="PANTHER" id="PTHR10075:SF14">
    <property type="entry name" value="CELL ADHESION MOLECULE DSCAM2-RELATED"/>
    <property type="match status" value="1"/>
</dbReference>
<protein>
    <recommendedName>
        <fullName evidence="10">Ig-like domain-containing protein</fullName>
    </recommendedName>
</protein>
<gene>
    <name evidence="11" type="ORF">SK128_009907</name>
</gene>
<keyword evidence="9" id="KW-0393">Immunoglobulin domain</keyword>
<dbReference type="EMBL" id="JAXCGZ010002163">
    <property type="protein sequence ID" value="KAK7084280.1"/>
    <property type="molecule type" value="Genomic_DNA"/>
</dbReference>
<evidence type="ECO:0000256" key="7">
    <source>
        <dbReference type="ARBA" id="ARBA00023136"/>
    </source>
</evidence>
<evidence type="ECO:0000313" key="12">
    <source>
        <dbReference type="Proteomes" id="UP001381693"/>
    </source>
</evidence>
<dbReference type="SMART" id="SM00408">
    <property type="entry name" value="IGc2"/>
    <property type="match status" value="3"/>
</dbReference>
<evidence type="ECO:0000256" key="8">
    <source>
        <dbReference type="ARBA" id="ARBA00023157"/>
    </source>
</evidence>
<dbReference type="PANTHER" id="PTHR10075">
    <property type="entry name" value="BASIGIN RELATED"/>
    <property type="match status" value="1"/>
</dbReference>
<evidence type="ECO:0000256" key="2">
    <source>
        <dbReference type="ARBA" id="ARBA00022692"/>
    </source>
</evidence>
<comment type="subcellular location">
    <subcellularLocation>
        <location evidence="1">Membrane</location>
        <topology evidence="1">Single-pass membrane protein</topology>
    </subcellularLocation>
</comment>
<evidence type="ECO:0000256" key="5">
    <source>
        <dbReference type="ARBA" id="ARBA00022889"/>
    </source>
</evidence>
<feature type="domain" description="Ig-like" evidence="10">
    <location>
        <begin position="93"/>
        <end position="179"/>
    </location>
</feature>
<feature type="non-terminal residue" evidence="11">
    <location>
        <position position="1"/>
    </location>
</feature>
<dbReference type="Proteomes" id="UP001381693">
    <property type="component" value="Unassembled WGS sequence"/>
</dbReference>
<dbReference type="Pfam" id="PF13927">
    <property type="entry name" value="Ig_3"/>
    <property type="match status" value="3"/>
</dbReference>
<dbReference type="InterPro" id="IPR007110">
    <property type="entry name" value="Ig-like_dom"/>
</dbReference>
<evidence type="ECO:0000256" key="4">
    <source>
        <dbReference type="ARBA" id="ARBA00022737"/>
    </source>
</evidence>
<evidence type="ECO:0000256" key="1">
    <source>
        <dbReference type="ARBA" id="ARBA00004167"/>
    </source>
</evidence>
<keyword evidence="8" id="KW-1015">Disulfide bond</keyword>
<evidence type="ECO:0000256" key="3">
    <source>
        <dbReference type="ARBA" id="ARBA00022729"/>
    </source>
</evidence>
<dbReference type="SMART" id="SM00409">
    <property type="entry name" value="IG"/>
    <property type="match status" value="3"/>
</dbReference>
<dbReference type="GO" id="GO:0007411">
    <property type="term" value="P:axon guidance"/>
    <property type="evidence" value="ECO:0007669"/>
    <property type="project" value="TreeGrafter"/>
</dbReference>
<keyword evidence="5" id="KW-0130">Cell adhesion</keyword>
<sequence>VPVVRPMDEVTAVAGEKLVLTCPVGGYPIHIRTWYKEGKQLPVSRHQVVHPNGSLVIDNVQRQTDAGSYSCTAATRHGDKSTQPVQVKVLVPPRIMPFQIEHHLNEGNRLTLTCVVTEGDLPLTIAWYKDGIKLETESHTWGDYNSHLGIAHVLPHHSGNYTCRATNQAASDHQTSALFVNVPPRIAPFNFRTNAAAGIRVQMTCSLEQGDLPVTMHWVKDGIPLSVAGDIQSPVLSLHGLHRSGLVADLGLEVRQLDAYSSVLVIPHLTAAHAGNYTCRATNAARSVTHTAPLTVSGNVTHPFTLTENKKAPKALCLTIALTSTVYHQLAPAP</sequence>
<dbReference type="PROSITE" id="PS50835">
    <property type="entry name" value="IG_LIKE"/>
    <property type="match status" value="3"/>
</dbReference>
<keyword evidence="3" id="KW-0732">Signal</keyword>
<proteinExistence type="predicted"/>
<organism evidence="11 12">
    <name type="scientific">Halocaridina rubra</name>
    <name type="common">Hawaiian red shrimp</name>
    <dbReference type="NCBI Taxonomy" id="373956"/>
    <lineage>
        <taxon>Eukaryota</taxon>
        <taxon>Metazoa</taxon>
        <taxon>Ecdysozoa</taxon>
        <taxon>Arthropoda</taxon>
        <taxon>Crustacea</taxon>
        <taxon>Multicrustacea</taxon>
        <taxon>Malacostraca</taxon>
        <taxon>Eumalacostraca</taxon>
        <taxon>Eucarida</taxon>
        <taxon>Decapoda</taxon>
        <taxon>Pleocyemata</taxon>
        <taxon>Caridea</taxon>
        <taxon>Atyoidea</taxon>
        <taxon>Atyidae</taxon>
        <taxon>Halocaridina</taxon>
    </lineage>
</organism>
<accession>A0AAN9AEZ3</accession>